<reference evidence="3 4" key="1">
    <citation type="submission" date="2019-06" db="EMBL/GenBank/DDBJ databases">
        <title>Genome of Methylobacterium sp. 17Sr1-39.</title>
        <authorList>
            <person name="Seo T."/>
        </authorList>
    </citation>
    <scope>NUCLEOTIDE SEQUENCE [LARGE SCALE GENOMIC DNA]</scope>
    <source>
        <strain evidence="3 4">17Sr1-39</strain>
    </source>
</reference>
<protein>
    <submittedName>
        <fullName evidence="3">Cytochrome C oxidase subunit III</fullName>
    </submittedName>
</protein>
<name>A0A5C4LKD6_9HYPH</name>
<dbReference type="InterPro" id="IPR038142">
    <property type="entry name" value="Cytochrome_P460_sp"/>
</dbReference>
<gene>
    <name evidence="3" type="ORF">FF100_05190</name>
</gene>
<proteinExistence type="predicted"/>
<dbReference type="AlphaFoldDB" id="A0A5C4LKD6"/>
<evidence type="ECO:0000256" key="1">
    <source>
        <dbReference type="SAM" id="SignalP"/>
    </source>
</evidence>
<keyword evidence="4" id="KW-1185">Reference proteome</keyword>
<feature type="chain" id="PRO_5022722477" evidence="1">
    <location>
        <begin position="27"/>
        <end position="174"/>
    </location>
</feature>
<sequence length="174" mass="18741">MSMASERRASVRSVLLLCAAAGLALAAARASGDDAKPASPIYGVTVPDGYRDWRLIAPALEDAPLNELRAVLGNDIAVQAYRTGTLPFPDGSVLVKLAWTRTPSAEFESATVPGPATTVQVMVKDAARYPQSGGWGFGRFIDGKPVDEAQHQTCFACHEARVKERDFVFTRYAR</sequence>
<organism evidence="3 4">
    <name type="scientific">Methylobacterium terricola</name>
    <dbReference type="NCBI Taxonomy" id="2583531"/>
    <lineage>
        <taxon>Bacteria</taxon>
        <taxon>Pseudomonadati</taxon>
        <taxon>Pseudomonadota</taxon>
        <taxon>Alphaproteobacteria</taxon>
        <taxon>Hyphomicrobiales</taxon>
        <taxon>Methylobacteriaceae</taxon>
        <taxon>Methylobacterium</taxon>
    </lineage>
</organism>
<feature type="domain" description="Cytochrome P460" evidence="2">
    <location>
        <begin position="47"/>
        <end position="170"/>
    </location>
</feature>
<dbReference type="RefSeq" id="WP_139034508.1">
    <property type="nucleotide sequence ID" value="NZ_VDDA01000002.1"/>
</dbReference>
<dbReference type="Gene3D" id="3.50.70.20">
    <property type="entry name" value="Cytochrome P460"/>
    <property type="match status" value="1"/>
</dbReference>
<feature type="signal peptide" evidence="1">
    <location>
        <begin position="1"/>
        <end position="26"/>
    </location>
</feature>
<comment type="caution">
    <text evidence="3">The sequence shown here is derived from an EMBL/GenBank/DDBJ whole genome shotgun (WGS) entry which is preliminary data.</text>
</comment>
<dbReference type="EMBL" id="VDDA01000002">
    <property type="protein sequence ID" value="TNC14967.1"/>
    <property type="molecule type" value="Genomic_DNA"/>
</dbReference>
<accession>A0A5C4LKD6</accession>
<dbReference type="Proteomes" id="UP000305267">
    <property type="component" value="Unassembled WGS sequence"/>
</dbReference>
<evidence type="ECO:0000313" key="3">
    <source>
        <dbReference type="EMBL" id="TNC14967.1"/>
    </source>
</evidence>
<evidence type="ECO:0000313" key="4">
    <source>
        <dbReference type="Proteomes" id="UP000305267"/>
    </source>
</evidence>
<evidence type="ECO:0000259" key="2">
    <source>
        <dbReference type="Pfam" id="PF16694"/>
    </source>
</evidence>
<dbReference type="InterPro" id="IPR032033">
    <property type="entry name" value="Cytochrome_P460"/>
</dbReference>
<dbReference type="Pfam" id="PF16694">
    <property type="entry name" value="Cytochrome_P460"/>
    <property type="match status" value="1"/>
</dbReference>
<dbReference type="OrthoDB" id="511546at2"/>
<dbReference type="CDD" id="cd20753">
    <property type="entry name" value="cyt_P460_Mc-like"/>
    <property type="match status" value="1"/>
</dbReference>
<keyword evidence="1" id="KW-0732">Signal</keyword>